<protein>
    <submittedName>
        <fullName evidence="2">Uncharacterized protein</fullName>
    </submittedName>
</protein>
<evidence type="ECO:0000256" key="1">
    <source>
        <dbReference type="SAM" id="MobiDB-lite"/>
    </source>
</evidence>
<sequence length="296" mass="31598">MPLFEVDAERPVLVRPSQPAGGGFGTVAQRVVDGHLDGLLGEQIFPVRQGSSVEEPHLLALDAAGLPVVIEVVAELTEETLTRAMNHAGRAGQLTRAELASRYAGGAGRFQQDVSTFYDNVPLTRSQATSRATGARLIVICSSAEDGIVDALDFLRQPGSSVSVLKLGVMHGADGRRFVDVSPLVPERRSRSTVPAAPPRPAVGTRSAAATADFAEGVAVGRALTGKLPIVTQRSRADRRRGTELGAAETTYGSSRCWRAPRGTRPRSRGATRRRRRTRARPTTPCRRARPAGPRS</sequence>
<dbReference type="RefSeq" id="WP_068627690.1">
    <property type="nucleotide sequence ID" value="NZ_MAQA01000081.1"/>
</dbReference>
<evidence type="ECO:0000313" key="2">
    <source>
        <dbReference type="EMBL" id="OCI29372.1"/>
    </source>
</evidence>
<dbReference type="Proteomes" id="UP000093412">
    <property type="component" value="Unassembled WGS sequence"/>
</dbReference>
<evidence type="ECO:0000313" key="3">
    <source>
        <dbReference type="Proteomes" id="UP000093412"/>
    </source>
</evidence>
<reference evidence="2 3" key="1">
    <citation type="submission" date="2016-06" db="EMBL/GenBank/DDBJ databases">
        <title>Genome sequence of Oerskovia enterophila DSM 43852.</title>
        <authorList>
            <person name="Poehlein A."/>
            <person name="Jag V."/>
            <person name="Bengelsdorf F.R."/>
            <person name="Daniel R."/>
            <person name="Duerre P."/>
        </authorList>
    </citation>
    <scope>NUCLEOTIDE SEQUENCE [LARGE SCALE GENOMIC DNA]</scope>
    <source>
        <strain evidence="2 3">DSM 43852</strain>
    </source>
</reference>
<feature type="compositionally biased region" description="Basic residues" evidence="1">
    <location>
        <begin position="262"/>
        <end position="280"/>
    </location>
</feature>
<feature type="compositionally biased region" description="Low complexity" evidence="1">
    <location>
        <begin position="281"/>
        <end position="296"/>
    </location>
</feature>
<keyword evidence="3" id="KW-1185">Reference proteome</keyword>
<feature type="region of interest" description="Disordered" evidence="1">
    <location>
        <begin position="235"/>
        <end position="296"/>
    </location>
</feature>
<accession>A0ABX2XYI8</accession>
<organism evidence="2 3">
    <name type="scientific">Oerskovia enterophila</name>
    <dbReference type="NCBI Taxonomy" id="43678"/>
    <lineage>
        <taxon>Bacteria</taxon>
        <taxon>Bacillati</taxon>
        <taxon>Actinomycetota</taxon>
        <taxon>Actinomycetes</taxon>
        <taxon>Micrococcales</taxon>
        <taxon>Cellulomonadaceae</taxon>
        <taxon>Oerskovia</taxon>
    </lineage>
</organism>
<dbReference type="EMBL" id="MAQA01000081">
    <property type="protein sequence ID" value="OCI29372.1"/>
    <property type="molecule type" value="Genomic_DNA"/>
</dbReference>
<gene>
    <name evidence="2" type="ORF">OERS_39430</name>
</gene>
<name>A0ABX2XYI8_9CELL</name>
<comment type="caution">
    <text evidence="2">The sequence shown here is derived from an EMBL/GenBank/DDBJ whole genome shotgun (WGS) entry which is preliminary data.</text>
</comment>
<proteinExistence type="predicted"/>